<evidence type="ECO:0000256" key="8">
    <source>
        <dbReference type="SAM" id="MobiDB-lite"/>
    </source>
</evidence>
<feature type="transmembrane region" description="Helical" evidence="9">
    <location>
        <begin position="14"/>
        <end position="33"/>
    </location>
</feature>
<dbReference type="GO" id="GO:0008053">
    <property type="term" value="P:mitochondrial fusion"/>
    <property type="evidence" value="ECO:0007669"/>
    <property type="project" value="InterPro"/>
</dbReference>
<feature type="compositionally biased region" description="Polar residues" evidence="8">
    <location>
        <begin position="76"/>
        <end position="89"/>
    </location>
</feature>
<evidence type="ECO:0000256" key="7">
    <source>
        <dbReference type="ARBA" id="ARBA00023136"/>
    </source>
</evidence>
<dbReference type="PANTHER" id="PTHR21508">
    <property type="entry name" value="MITOGUARDIN"/>
    <property type="match status" value="1"/>
</dbReference>
<evidence type="ECO:0000256" key="1">
    <source>
        <dbReference type="ARBA" id="ARBA00004294"/>
    </source>
</evidence>
<evidence type="ECO:0000256" key="4">
    <source>
        <dbReference type="ARBA" id="ARBA00022787"/>
    </source>
</evidence>
<dbReference type="EMBL" id="JAIZAY010000007">
    <property type="protein sequence ID" value="KAJ8038511.1"/>
    <property type="molecule type" value="Genomic_DNA"/>
</dbReference>
<accession>A0A9Q1C5Y1</accession>
<dbReference type="InterPro" id="IPR019392">
    <property type="entry name" value="Miga"/>
</dbReference>
<evidence type="ECO:0000313" key="11">
    <source>
        <dbReference type="Proteomes" id="UP001152320"/>
    </source>
</evidence>
<gene>
    <name evidence="10" type="ORF">HOLleu_15957</name>
</gene>
<feature type="region of interest" description="Disordered" evidence="8">
    <location>
        <begin position="205"/>
        <end position="229"/>
    </location>
</feature>
<comment type="similarity">
    <text evidence="2">Belongs to the mitoguardin family.</text>
</comment>
<comment type="caution">
    <text evidence="10">The sequence shown here is derived from an EMBL/GenBank/DDBJ whole genome shotgun (WGS) entry which is preliminary data.</text>
</comment>
<feature type="region of interest" description="Disordered" evidence="8">
    <location>
        <begin position="38"/>
        <end position="89"/>
    </location>
</feature>
<feature type="compositionally biased region" description="Basic residues" evidence="8">
    <location>
        <begin position="38"/>
        <end position="47"/>
    </location>
</feature>
<dbReference type="Proteomes" id="UP001152320">
    <property type="component" value="Chromosome 7"/>
</dbReference>
<dbReference type="AlphaFoldDB" id="A0A9Q1C5Y1"/>
<keyword evidence="6" id="KW-0496">Mitochondrion</keyword>
<keyword evidence="4" id="KW-1000">Mitochondrion outer membrane</keyword>
<keyword evidence="3 9" id="KW-0812">Transmembrane</keyword>
<reference evidence="10" key="1">
    <citation type="submission" date="2021-10" db="EMBL/GenBank/DDBJ databases">
        <title>Tropical sea cucumber genome reveals ecological adaptation and Cuvierian tubules defense mechanism.</title>
        <authorList>
            <person name="Chen T."/>
        </authorList>
    </citation>
    <scope>NUCLEOTIDE SEQUENCE</scope>
    <source>
        <strain evidence="10">Nanhai2018</strain>
        <tissue evidence="10">Muscle</tissue>
    </source>
</reference>
<dbReference type="OrthoDB" id="8880065at2759"/>
<protein>
    <submittedName>
        <fullName evidence="10">Mitoguardin 2</fullName>
    </submittedName>
</protein>
<proteinExistence type="inferred from homology"/>
<organism evidence="10 11">
    <name type="scientific">Holothuria leucospilota</name>
    <name type="common">Black long sea cucumber</name>
    <name type="synonym">Mertensiothuria leucospilota</name>
    <dbReference type="NCBI Taxonomy" id="206669"/>
    <lineage>
        <taxon>Eukaryota</taxon>
        <taxon>Metazoa</taxon>
        <taxon>Echinodermata</taxon>
        <taxon>Eleutherozoa</taxon>
        <taxon>Echinozoa</taxon>
        <taxon>Holothuroidea</taxon>
        <taxon>Aspidochirotacea</taxon>
        <taxon>Aspidochirotida</taxon>
        <taxon>Holothuriidae</taxon>
        <taxon>Holothuria</taxon>
    </lineage>
</organism>
<name>A0A9Q1C5Y1_HOLLE</name>
<evidence type="ECO:0000256" key="6">
    <source>
        <dbReference type="ARBA" id="ARBA00023128"/>
    </source>
</evidence>
<sequence>MENPSVRPGRTTRIVAAVVVTTVAGILLAATFFRRRRRKPFPRKRHQNGGVPTKRPEPPERTIPVPVRPSVREENQTSTVASVHSESTAANSLPLLPRASHSRTLSTESVSHLADEHIHTSNTEQEQVDGPGLSSPQEMIHLGAASIDSALRYWEEALETSGAPVAERKSGENGTQYETLHDLLKKIKELCAEYIELSSRLPLSSASADREDARSEVSSSDSFHSADDDEEIALLETGPSVKGDELYQAALVLVKHNQIHCRTIRTKMLCCESREDFLAKVHCVRQAVKLLMSDETMRDWFANMGSQLIADILMIAGYATEDFYSTFEKMMKFVKNEDNLPVIEKDLKHRKVKDFGFYDVVLDFLILDAFDDLESPPASVVSIIQNRWLSQSVKETGLSAAIWSVLSAKKQMLKNPHGFMGHCYDISKHVTPALAWGFMGTDEELKGLMEALKDQVLLFSRSMFSLEKCRYSSIPELADDIFLLAREMFENLNQSLLSFSR</sequence>
<keyword evidence="7 9" id="KW-0472">Membrane</keyword>
<evidence type="ECO:0000256" key="9">
    <source>
        <dbReference type="SAM" id="Phobius"/>
    </source>
</evidence>
<evidence type="ECO:0000256" key="3">
    <source>
        <dbReference type="ARBA" id="ARBA00022692"/>
    </source>
</evidence>
<evidence type="ECO:0000256" key="5">
    <source>
        <dbReference type="ARBA" id="ARBA00022989"/>
    </source>
</evidence>
<dbReference type="PANTHER" id="PTHR21508:SF5">
    <property type="entry name" value="MITOGUARDIN"/>
    <property type="match status" value="1"/>
</dbReference>
<evidence type="ECO:0000313" key="10">
    <source>
        <dbReference type="EMBL" id="KAJ8038511.1"/>
    </source>
</evidence>
<comment type="subcellular location">
    <subcellularLocation>
        <location evidence="1">Mitochondrion outer membrane</location>
    </subcellularLocation>
</comment>
<evidence type="ECO:0000256" key="2">
    <source>
        <dbReference type="ARBA" id="ARBA00008969"/>
    </source>
</evidence>
<keyword evidence="5 9" id="KW-1133">Transmembrane helix</keyword>
<dbReference type="GO" id="GO:0005741">
    <property type="term" value="C:mitochondrial outer membrane"/>
    <property type="evidence" value="ECO:0007669"/>
    <property type="project" value="UniProtKB-SubCell"/>
</dbReference>
<keyword evidence="11" id="KW-1185">Reference proteome</keyword>
<dbReference type="Pfam" id="PF10265">
    <property type="entry name" value="Miga"/>
    <property type="match status" value="1"/>
</dbReference>